<dbReference type="Pfam" id="PF03484">
    <property type="entry name" value="B5"/>
    <property type="match status" value="1"/>
</dbReference>
<evidence type="ECO:0000259" key="17">
    <source>
        <dbReference type="PROSITE" id="PS50886"/>
    </source>
</evidence>
<dbReference type="PROSITE" id="PS50886">
    <property type="entry name" value="TRBD"/>
    <property type="match status" value="1"/>
</dbReference>
<evidence type="ECO:0000259" key="19">
    <source>
        <dbReference type="PROSITE" id="PS51483"/>
    </source>
</evidence>
<evidence type="ECO:0000256" key="14">
    <source>
        <dbReference type="ARBA" id="ARBA00049255"/>
    </source>
</evidence>
<feature type="binding site" evidence="15">
    <location>
        <position position="461"/>
    </location>
    <ligand>
        <name>Mg(2+)</name>
        <dbReference type="ChEBI" id="CHEBI:18420"/>
        <note>shared with alpha subunit</note>
    </ligand>
</feature>
<dbReference type="EC" id="6.1.1.20" evidence="15"/>
<name>A0A222ENY1_9MOLU</name>
<dbReference type="PANTHER" id="PTHR10947:SF0">
    <property type="entry name" value="PHENYLALANINE--TRNA LIGASE BETA SUBUNIT"/>
    <property type="match status" value="1"/>
</dbReference>
<dbReference type="PROSITE" id="PS51447">
    <property type="entry name" value="FDX_ACB"/>
    <property type="match status" value="1"/>
</dbReference>
<dbReference type="Gene3D" id="2.40.50.140">
    <property type="entry name" value="Nucleic acid-binding proteins"/>
    <property type="match status" value="1"/>
</dbReference>
<keyword evidence="9 15" id="KW-0067">ATP-binding</keyword>
<evidence type="ECO:0000256" key="8">
    <source>
        <dbReference type="ARBA" id="ARBA00022741"/>
    </source>
</evidence>
<dbReference type="PROSITE" id="PS51483">
    <property type="entry name" value="B5"/>
    <property type="match status" value="1"/>
</dbReference>
<protein>
    <recommendedName>
        <fullName evidence="15">Phenylalanine--tRNA ligase beta subunit</fullName>
        <ecNumber evidence="15">6.1.1.20</ecNumber>
    </recommendedName>
    <alternativeName>
        <fullName evidence="15">Phenylalanyl-tRNA synthetase beta subunit</fullName>
        <shortName evidence="15">PheRS</shortName>
    </alternativeName>
</protein>
<dbReference type="HAMAP" id="MF_00283">
    <property type="entry name" value="Phe_tRNA_synth_beta1"/>
    <property type="match status" value="1"/>
</dbReference>
<dbReference type="InterPro" id="IPR005121">
    <property type="entry name" value="Fdx_antiC-bd"/>
</dbReference>
<evidence type="ECO:0000256" key="16">
    <source>
        <dbReference type="PROSITE-ProRule" id="PRU00209"/>
    </source>
</evidence>
<dbReference type="InterPro" id="IPR041616">
    <property type="entry name" value="PheRS_beta_core"/>
</dbReference>
<dbReference type="Gene3D" id="3.30.930.10">
    <property type="entry name" value="Bira Bifunctional Protein, Domain 2"/>
    <property type="match status" value="1"/>
</dbReference>
<comment type="similarity">
    <text evidence="2 15">Belongs to the phenylalanyl-tRNA synthetase beta subunit family. Type 1 subfamily.</text>
</comment>
<dbReference type="GO" id="GO:0009328">
    <property type="term" value="C:phenylalanine-tRNA ligase complex"/>
    <property type="evidence" value="ECO:0007669"/>
    <property type="project" value="TreeGrafter"/>
</dbReference>
<evidence type="ECO:0000256" key="15">
    <source>
        <dbReference type="HAMAP-Rule" id="MF_00283"/>
    </source>
</evidence>
<dbReference type="InterPro" id="IPR005146">
    <property type="entry name" value="B3/B4_tRNA-bd"/>
</dbReference>
<dbReference type="InterPro" id="IPR045864">
    <property type="entry name" value="aa-tRNA-synth_II/BPL/LPL"/>
</dbReference>
<evidence type="ECO:0000256" key="3">
    <source>
        <dbReference type="ARBA" id="ARBA00011209"/>
    </source>
</evidence>
<keyword evidence="5 16" id="KW-0820">tRNA-binding</keyword>
<dbReference type="InterPro" id="IPR036690">
    <property type="entry name" value="Fdx_antiC-bd_sf"/>
</dbReference>
<evidence type="ECO:0000256" key="13">
    <source>
        <dbReference type="ARBA" id="ARBA00023146"/>
    </source>
</evidence>
<evidence type="ECO:0000313" key="21">
    <source>
        <dbReference type="Proteomes" id="UP000203229"/>
    </source>
</evidence>
<dbReference type="InterPro" id="IPR045060">
    <property type="entry name" value="Phe-tRNA-ligase_IIc_bsu"/>
</dbReference>
<evidence type="ECO:0000256" key="7">
    <source>
        <dbReference type="ARBA" id="ARBA00022723"/>
    </source>
</evidence>
<comment type="cofactor">
    <cofactor evidence="15">
        <name>Mg(2+)</name>
        <dbReference type="ChEBI" id="CHEBI:18420"/>
    </cofactor>
    <text evidence="15">Binds 2 magnesium ions per tetramer.</text>
</comment>
<keyword evidence="7 15" id="KW-0479">Metal-binding</keyword>
<feature type="binding site" evidence="15">
    <location>
        <position position="467"/>
    </location>
    <ligand>
        <name>Mg(2+)</name>
        <dbReference type="ChEBI" id="CHEBI:18420"/>
        <note>shared with alpha subunit</note>
    </ligand>
</feature>
<dbReference type="InterPro" id="IPR020825">
    <property type="entry name" value="Phe-tRNA_synthase-like_B3/B4"/>
</dbReference>
<dbReference type="Gene3D" id="3.50.40.10">
    <property type="entry name" value="Phenylalanyl-trna Synthetase, Chain B, domain 3"/>
    <property type="match status" value="1"/>
</dbReference>
<dbReference type="Pfam" id="PF03483">
    <property type="entry name" value="B3_4"/>
    <property type="match status" value="1"/>
</dbReference>
<organism evidence="20 21">
    <name type="scientific">Spiroplasma corruscae</name>
    <dbReference type="NCBI Taxonomy" id="216934"/>
    <lineage>
        <taxon>Bacteria</taxon>
        <taxon>Bacillati</taxon>
        <taxon>Mycoplasmatota</taxon>
        <taxon>Mollicutes</taxon>
        <taxon>Entomoplasmatales</taxon>
        <taxon>Spiroplasmataceae</taxon>
        <taxon>Spiroplasma</taxon>
    </lineage>
</organism>
<gene>
    <name evidence="15 20" type="primary">pheT</name>
    <name evidence="20" type="ORF">SCORR_v1c02300</name>
</gene>
<dbReference type="SUPFAM" id="SSF50249">
    <property type="entry name" value="Nucleic acid-binding proteins"/>
    <property type="match status" value="1"/>
</dbReference>
<evidence type="ECO:0000256" key="1">
    <source>
        <dbReference type="ARBA" id="ARBA00004496"/>
    </source>
</evidence>
<comment type="catalytic activity">
    <reaction evidence="14 15">
        <text>tRNA(Phe) + L-phenylalanine + ATP = L-phenylalanyl-tRNA(Phe) + AMP + diphosphate + H(+)</text>
        <dbReference type="Rhea" id="RHEA:19413"/>
        <dbReference type="Rhea" id="RHEA-COMP:9668"/>
        <dbReference type="Rhea" id="RHEA-COMP:9699"/>
        <dbReference type="ChEBI" id="CHEBI:15378"/>
        <dbReference type="ChEBI" id="CHEBI:30616"/>
        <dbReference type="ChEBI" id="CHEBI:33019"/>
        <dbReference type="ChEBI" id="CHEBI:58095"/>
        <dbReference type="ChEBI" id="CHEBI:78442"/>
        <dbReference type="ChEBI" id="CHEBI:78531"/>
        <dbReference type="ChEBI" id="CHEBI:456215"/>
        <dbReference type="EC" id="6.1.1.20"/>
    </reaction>
</comment>
<dbReference type="GO" id="GO:0000049">
    <property type="term" value="F:tRNA binding"/>
    <property type="evidence" value="ECO:0007669"/>
    <property type="project" value="UniProtKB-UniRule"/>
</dbReference>
<evidence type="ECO:0000256" key="11">
    <source>
        <dbReference type="ARBA" id="ARBA00022884"/>
    </source>
</evidence>
<dbReference type="SMART" id="SM00873">
    <property type="entry name" value="B3_4"/>
    <property type="match status" value="1"/>
</dbReference>
<evidence type="ECO:0000256" key="12">
    <source>
        <dbReference type="ARBA" id="ARBA00022917"/>
    </source>
</evidence>
<keyword evidence="8 15" id="KW-0547">Nucleotide-binding</keyword>
<dbReference type="Gene3D" id="3.30.70.380">
    <property type="entry name" value="Ferrodoxin-fold anticodon-binding domain"/>
    <property type="match status" value="1"/>
</dbReference>
<keyword evidence="11 16" id="KW-0694">RNA-binding</keyword>
<keyword evidence="21" id="KW-1185">Reference proteome</keyword>
<evidence type="ECO:0000256" key="2">
    <source>
        <dbReference type="ARBA" id="ARBA00008653"/>
    </source>
</evidence>
<feature type="binding site" evidence="15">
    <location>
        <position position="471"/>
    </location>
    <ligand>
        <name>Mg(2+)</name>
        <dbReference type="ChEBI" id="CHEBI:18420"/>
        <note>shared with alpha subunit</note>
    </ligand>
</feature>
<dbReference type="InterPro" id="IPR009061">
    <property type="entry name" value="DNA-bd_dom_put_sf"/>
</dbReference>
<feature type="domain" description="FDX-ACB" evidence="18">
    <location>
        <begin position="708"/>
        <end position="800"/>
    </location>
</feature>
<dbReference type="SMART" id="SM00896">
    <property type="entry name" value="FDX-ACB"/>
    <property type="match status" value="1"/>
</dbReference>
<feature type="domain" description="TRNA-binding" evidence="17">
    <location>
        <begin position="40"/>
        <end position="158"/>
    </location>
</feature>
<keyword evidence="13 15" id="KW-0030">Aminoacyl-tRNA synthetase</keyword>
<proteinExistence type="inferred from homology"/>
<evidence type="ECO:0000256" key="10">
    <source>
        <dbReference type="ARBA" id="ARBA00022842"/>
    </source>
</evidence>
<dbReference type="InterPro" id="IPR005147">
    <property type="entry name" value="tRNA_synthase_B5-dom"/>
</dbReference>
<dbReference type="PANTHER" id="PTHR10947">
    <property type="entry name" value="PHENYLALANYL-TRNA SYNTHETASE BETA CHAIN AND LEUCINE-RICH REPEAT-CONTAINING PROTEIN 47"/>
    <property type="match status" value="1"/>
</dbReference>
<evidence type="ECO:0000256" key="6">
    <source>
        <dbReference type="ARBA" id="ARBA00022598"/>
    </source>
</evidence>
<dbReference type="RefSeq" id="WP_094048347.1">
    <property type="nucleotide sequence ID" value="NZ_CP022535.1"/>
</dbReference>
<dbReference type="SUPFAM" id="SSF54991">
    <property type="entry name" value="Anticodon-binding domain of PheRS"/>
    <property type="match status" value="1"/>
</dbReference>
<reference evidence="20 21" key="1">
    <citation type="submission" date="2017-07" db="EMBL/GenBank/DDBJ databases">
        <title>Complete genome sequence of Spiroplasma corruscae EC-1 (DSM 19793).</title>
        <authorList>
            <person name="Tsai Y.-M."/>
            <person name="Lo W.-S."/>
            <person name="Kuo C.-H."/>
        </authorList>
    </citation>
    <scope>NUCLEOTIDE SEQUENCE [LARGE SCALE GENOMIC DNA]</scope>
    <source>
        <strain evidence="20 21">EC-1</strain>
    </source>
</reference>
<evidence type="ECO:0000256" key="4">
    <source>
        <dbReference type="ARBA" id="ARBA00022490"/>
    </source>
</evidence>
<evidence type="ECO:0000259" key="18">
    <source>
        <dbReference type="PROSITE" id="PS51447"/>
    </source>
</evidence>
<dbReference type="InterPro" id="IPR033714">
    <property type="entry name" value="tRNA_bind_bactPheRS"/>
</dbReference>
<keyword evidence="12 15" id="KW-0648">Protein biosynthesis</keyword>
<evidence type="ECO:0000256" key="5">
    <source>
        <dbReference type="ARBA" id="ARBA00022555"/>
    </source>
</evidence>
<dbReference type="SUPFAM" id="SSF55681">
    <property type="entry name" value="Class II aaRS and biotin synthetases"/>
    <property type="match status" value="1"/>
</dbReference>
<sequence length="800" mass="92174">MYITRRWLNKFIDLTGVKDNEITKSLNTLGFEVESYKDYSKLNDKLKIVHVGNVTPIEGTHLNFCFIDSGEDLVVPVVCGAPNIKEGDYVIWAEPGKTISTGQTLSQKEIKGKISEGMICSLTEIGMNTEVQNNEDLEGIYKIHTKDESYKLIGSDAALDKIGFLDSVWEVDLTLNRSDALSAFQLLKEVANYFKKDIKNYFENFEIKINNTFKKIDIKIHKESEKLIKYLAYSFINLKDIFSIDKYENFIYSSDDIWLKFNGVKKEDNFFENIANMLAIETGQPVLILDADKIDKLEYVKINDGEKEFLQLNSNGVEVSKIGISIVDEFKPNLKTKNLLTIFAGYDNVFMRNQQKVFNANTVALQRFTKPLSNSIVSDSAKRLIYILDRYKIFSSTSGLIDVIKPEIIKNVIRVSVNFINKLIGVSLSSKEIIDLFELLDFNITIEEDILVFEVDPKRTDISNSSDICEEVARLYGYDNIESKPPCLIANSNKKDLNLKIKNQLDSYLYGNGFNNIKSYSLISEENNNKWNLFGIEKPIKLMSPLSKFKEIYRTNLSWSIIDTAGFNAARGTKNLKLYEFADIYNLNGLREKHLSILISGTLHNEKYNNLHLKSSFYYIKGILEQIITSYNLNISDITFEEMKKRVIDIHPYICYEVFYLKELIGFVYKLNPRFEQSLKLDHTYVSELNISKIETLKKPQILISEISKFQKSTRDITFVLDDKVKFIDVVNKSIKNLKNLVSWDLIDIYVDELLEKENKRSITISLQFNSNINQLKEEDINSDFAKVVDCLKKDNIEVK</sequence>
<dbReference type="Proteomes" id="UP000203229">
    <property type="component" value="Chromosome"/>
</dbReference>
<keyword evidence="6 15" id="KW-0436">Ligase</keyword>
<dbReference type="Pfam" id="PF17759">
    <property type="entry name" value="tRNA_synthFbeta"/>
    <property type="match status" value="1"/>
</dbReference>
<dbReference type="CDD" id="cd02796">
    <property type="entry name" value="tRNA_bind_bactPheRS"/>
    <property type="match status" value="1"/>
</dbReference>
<dbReference type="AlphaFoldDB" id="A0A222ENY1"/>
<evidence type="ECO:0000256" key="9">
    <source>
        <dbReference type="ARBA" id="ARBA00022840"/>
    </source>
</evidence>
<dbReference type="Pfam" id="PF03147">
    <property type="entry name" value="FDX-ACB"/>
    <property type="match status" value="1"/>
</dbReference>
<evidence type="ECO:0000313" key="20">
    <source>
        <dbReference type="EMBL" id="ASP28004.1"/>
    </source>
</evidence>
<comment type="subunit">
    <text evidence="3 15">Tetramer of two alpha and two beta subunits.</text>
</comment>
<dbReference type="OrthoDB" id="9805455at2"/>
<dbReference type="GO" id="GO:0004826">
    <property type="term" value="F:phenylalanine-tRNA ligase activity"/>
    <property type="evidence" value="ECO:0007669"/>
    <property type="project" value="UniProtKB-UniRule"/>
</dbReference>
<dbReference type="GO" id="GO:0005524">
    <property type="term" value="F:ATP binding"/>
    <property type="evidence" value="ECO:0007669"/>
    <property type="project" value="UniProtKB-UniRule"/>
</dbReference>
<dbReference type="GO" id="GO:0006432">
    <property type="term" value="P:phenylalanyl-tRNA aminoacylation"/>
    <property type="evidence" value="ECO:0007669"/>
    <property type="project" value="UniProtKB-UniRule"/>
</dbReference>
<feature type="domain" description="B5" evidence="19">
    <location>
        <begin position="408"/>
        <end position="483"/>
    </location>
</feature>
<accession>A0A222ENY1</accession>
<dbReference type="SUPFAM" id="SSF46955">
    <property type="entry name" value="Putative DNA-binding domain"/>
    <property type="match status" value="1"/>
</dbReference>
<dbReference type="InterPro" id="IPR002547">
    <property type="entry name" value="tRNA-bd_dom"/>
</dbReference>
<keyword evidence="10 15" id="KW-0460">Magnesium</keyword>
<dbReference type="InterPro" id="IPR004532">
    <property type="entry name" value="Phe-tRNA-ligase_IIc_bsu_bact"/>
</dbReference>
<dbReference type="NCBIfam" id="TIGR00472">
    <property type="entry name" value="pheT_bact"/>
    <property type="match status" value="1"/>
</dbReference>
<dbReference type="Gene3D" id="3.30.56.10">
    <property type="match status" value="2"/>
</dbReference>
<dbReference type="SUPFAM" id="SSF56037">
    <property type="entry name" value="PheT/TilS domain"/>
    <property type="match status" value="1"/>
</dbReference>
<keyword evidence="4 15" id="KW-0963">Cytoplasm</keyword>
<dbReference type="SMART" id="SM00874">
    <property type="entry name" value="B5"/>
    <property type="match status" value="1"/>
</dbReference>
<dbReference type="EMBL" id="CP022535">
    <property type="protein sequence ID" value="ASP28004.1"/>
    <property type="molecule type" value="Genomic_DNA"/>
</dbReference>
<dbReference type="KEGG" id="scou:SCORR_v1c02300"/>
<dbReference type="InterPro" id="IPR012340">
    <property type="entry name" value="NA-bd_OB-fold"/>
</dbReference>
<feature type="binding site" evidence="15">
    <location>
        <position position="470"/>
    </location>
    <ligand>
        <name>Mg(2+)</name>
        <dbReference type="ChEBI" id="CHEBI:18420"/>
        <note>shared with alpha subunit</note>
    </ligand>
</feature>
<dbReference type="GO" id="GO:0000287">
    <property type="term" value="F:magnesium ion binding"/>
    <property type="evidence" value="ECO:0007669"/>
    <property type="project" value="UniProtKB-UniRule"/>
</dbReference>
<dbReference type="Pfam" id="PF01588">
    <property type="entry name" value="tRNA_bind"/>
    <property type="match status" value="1"/>
</dbReference>
<comment type="subcellular location">
    <subcellularLocation>
        <location evidence="1 15">Cytoplasm</location>
    </subcellularLocation>
</comment>